<keyword evidence="1" id="KW-0175">Coiled coil</keyword>
<protein>
    <submittedName>
        <fullName evidence="2">Uncharacterized protein</fullName>
    </submittedName>
</protein>
<sequence length="158" mass="17011">MINVRLEAKNTTQLSVMKELLKKNEEVVGDPSEKNTAATSVEGVKVSLSSVGLQKSATDDSNQDIENSGLPEQAQKVLKIIREIQQKIAEKQAELQALAADQSMDPETRQNKIRALQTEISGFSASLSTANASLQKLSKNGTLTESQGKQAALLAMKS</sequence>
<reference evidence="2 3" key="1">
    <citation type="submission" date="2018-08" db="EMBL/GenBank/DDBJ databases">
        <title>Recombination of ecologically and evolutionarily significant loci maintains genetic cohesion in the Pseudomonas syringae species complex.</title>
        <authorList>
            <person name="Dillon M."/>
            <person name="Thakur S."/>
            <person name="Almeida R.N.D."/>
            <person name="Weir B.S."/>
            <person name="Guttman D.S."/>
        </authorList>
    </citation>
    <scope>NUCLEOTIDE SEQUENCE [LARGE SCALE GENOMIC DNA]</scope>
    <source>
        <strain evidence="2 3">ICMP 3883</strain>
    </source>
</reference>
<evidence type="ECO:0000313" key="3">
    <source>
        <dbReference type="Proteomes" id="UP000280292"/>
    </source>
</evidence>
<name>A0A3M2VIE8_PSESI</name>
<feature type="coiled-coil region" evidence="1">
    <location>
        <begin position="74"/>
        <end position="101"/>
    </location>
</feature>
<gene>
    <name evidence="2" type="ORF">ALQ95_02238</name>
</gene>
<dbReference type="RefSeq" id="WP_259469182.1">
    <property type="nucleotide sequence ID" value="NZ_RBNR01000340.1"/>
</dbReference>
<dbReference type="AlphaFoldDB" id="A0A3M2VIE8"/>
<dbReference type="Proteomes" id="UP000280292">
    <property type="component" value="Unassembled WGS sequence"/>
</dbReference>
<accession>A0A3M2VIE8</accession>
<proteinExistence type="predicted"/>
<dbReference type="EMBL" id="RBNR01000340">
    <property type="protein sequence ID" value="RML39061.1"/>
    <property type="molecule type" value="Genomic_DNA"/>
</dbReference>
<evidence type="ECO:0000256" key="1">
    <source>
        <dbReference type="SAM" id="Coils"/>
    </source>
</evidence>
<comment type="caution">
    <text evidence="2">The sequence shown here is derived from an EMBL/GenBank/DDBJ whole genome shotgun (WGS) entry which is preliminary data.</text>
</comment>
<organism evidence="2 3">
    <name type="scientific">Pseudomonas syringae pv. ribicola</name>
    <dbReference type="NCBI Taxonomy" id="55398"/>
    <lineage>
        <taxon>Bacteria</taxon>
        <taxon>Pseudomonadati</taxon>
        <taxon>Pseudomonadota</taxon>
        <taxon>Gammaproteobacteria</taxon>
        <taxon>Pseudomonadales</taxon>
        <taxon>Pseudomonadaceae</taxon>
        <taxon>Pseudomonas</taxon>
    </lineage>
</organism>
<dbReference type="Gene3D" id="1.20.120.1490">
    <property type="match status" value="1"/>
</dbReference>
<evidence type="ECO:0000313" key="2">
    <source>
        <dbReference type="EMBL" id="RML39061.1"/>
    </source>
</evidence>